<dbReference type="InterPro" id="IPR005720">
    <property type="entry name" value="Dihydroorotate_DH_cat"/>
</dbReference>
<dbReference type="InterPro" id="IPR001295">
    <property type="entry name" value="Dihydroorotate_DH_CS"/>
</dbReference>
<feature type="domain" description="Dihydroorotate dehydrogenase catalytic" evidence="17">
    <location>
        <begin position="76"/>
        <end position="370"/>
    </location>
</feature>
<keyword evidence="11" id="KW-1133">Transmembrane helix</keyword>
<evidence type="ECO:0000256" key="10">
    <source>
        <dbReference type="ARBA" id="ARBA00022946"/>
    </source>
</evidence>
<keyword evidence="14" id="KW-0472">Membrane</keyword>
<dbReference type="InterPro" id="IPR005719">
    <property type="entry name" value="Dihydroorotate_DH_2"/>
</dbReference>
<accession>A0A834IMS9</accession>
<dbReference type="NCBIfam" id="NF003645">
    <property type="entry name" value="PRK05286.1-2"/>
    <property type="match status" value="1"/>
</dbReference>
<evidence type="ECO:0000256" key="3">
    <source>
        <dbReference type="ARBA" id="ARBA00005359"/>
    </source>
</evidence>
<dbReference type="Proteomes" id="UP000625711">
    <property type="component" value="Unassembled WGS sequence"/>
</dbReference>
<evidence type="ECO:0000256" key="2">
    <source>
        <dbReference type="ARBA" id="ARBA00005161"/>
    </source>
</evidence>
<dbReference type="SUPFAM" id="SSF51395">
    <property type="entry name" value="FMN-linked oxidoreductases"/>
    <property type="match status" value="1"/>
</dbReference>
<comment type="similarity">
    <text evidence="3 16">Belongs to the dihydroorotate dehydrogenase family. Type 2 subfamily.</text>
</comment>
<comment type="caution">
    <text evidence="18">The sequence shown here is derived from an EMBL/GenBank/DDBJ whole genome shotgun (WGS) entry which is preliminary data.</text>
</comment>
<evidence type="ECO:0000256" key="15">
    <source>
        <dbReference type="ARBA" id="ARBA00048639"/>
    </source>
</evidence>
<evidence type="ECO:0000256" key="13">
    <source>
        <dbReference type="ARBA" id="ARBA00023128"/>
    </source>
</evidence>
<gene>
    <name evidence="18" type="ORF">GWI33_022842</name>
</gene>
<dbReference type="GO" id="GO:0006207">
    <property type="term" value="P:'de novo' pyrimidine nucleobase biosynthetic process"/>
    <property type="evidence" value="ECO:0007669"/>
    <property type="project" value="InterPro"/>
</dbReference>
<protein>
    <recommendedName>
        <fullName evidence="5 16">Dihydroorotate dehydrogenase (quinone), mitochondrial</fullName>
        <shortName evidence="16">DHOdehase</shortName>
        <ecNumber evidence="4 16">1.3.5.2</ecNumber>
    </recommendedName>
</protein>
<sequence length="387" mass="42472">MKLTFQKKFKSMLYVSSGALAIFSGLCAYKGDEKFYKNVIMPLLHLLDPEQAHKCAIFASQYRIVPKNSYKDPESLHIQVFDKSFANPIGIAAGFDKDGKAIMGLKDIGFGFVEIGSVTPLAQVGNDKPRVFRLSNDKAIINRYGFNSEGYARVAQRVNEAKPNIGSLILGINLGKNKTTDDPIADYVQGIKMFANISDYLVINISSPNTPNLRSLQNKENLKKLLKALVSVRNNLCGKSNIPLLLKLAPDLTYQERQDIAEVLKLPECKVDGLIVCNTTIERPSLKSHNKNETGGLSGEPLKDISTKMILEMSKLTDGIPIIGVGGVSSGKDAYEKIKAGASLIQIYSSMVYEGPLIVTKIKKELMELLEKDGFHSISEAVGINVK</sequence>
<keyword evidence="13 16" id="KW-0496">Mitochondrion</keyword>
<evidence type="ECO:0000256" key="6">
    <source>
        <dbReference type="ARBA" id="ARBA00022630"/>
    </source>
</evidence>
<name>A0A834IMS9_RHYFE</name>
<evidence type="ECO:0000256" key="4">
    <source>
        <dbReference type="ARBA" id="ARBA00012791"/>
    </source>
</evidence>
<dbReference type="UniPathway" id="UPA00070">
    <property type="reaction ID" value="UER00946"/>
</dbReference>
<keyword evidence="6 16" id="KW-0285">Flavoprotein</keyword>
<evidence type="ECO:0000256" key="1">
    <source>
        <dbReference type="ARBA" id="ARBA00004434"/>
    </source>
</evidence>
<dbReference type="GO" id="GO:0005743">
    <property type="term" value="C:mitochondrial inner membrane"/>
    <property type="evidence" value="ECO:0007669"/>
    <property type="project" value="UniProtKB-SubCell"/>
</dbReference>
<reference evidence="18" key="1">
    <citation type="submission" date="2020-08" db="EMBL/GenBank/DDBJ databases">
        <title>Genome sequencing and assembly of the red palm weevil Rhynchophorus ferrugineus.</title>
        <authorList>
            <person name="Dias G.B."/>
            <person name="Bergman C.M."/>
            <person name="Manee M."/>
        </authorList>
    </citation>
    <scope>NUCLEOTIDE SEQUENCE</scope>
    <source>
        <strain evidence="18">AA-2017</strain>
        <tissue evidence="18">Whole larva</tissue>
    </source>
</reference>
<keyword evidence="19" id="KW-1185">Reference proteome</keyword>
<dbReference type="CDD" id="cd04738">
    <property type="entry name" value="DHOD_2_like"/>
    <property type="match status" value="1"/>
</dbReference>
<evidence type="ECO:0000256" key="12">
    <source>
        <dbReference type="ARBA" id="ARBA00023002"/>
    </source>
</evidence>
<dbReference type="FunFam" id="3.20.20.70:FF:000066">
    <property type="entry name" value="Dihydroorotate dehydrogenase (quinone), mitochondrial"/>
    <property type="match status" value="1"/>
</dbReference>
<evidence type="ECO:0000256" key="16">
    <source>
        <dbReference type="RuleBase" id="RU361255"/>
    </source>
</evidence>
<evidence type="ECO:0000256" key="11">
    <source>
        <dbReference type="ARBA" id="ARBA00022989"/>
    </source>
</evidence>
<keyword evidence="7 16" id="KW-0288">FMN</keyword>
<dbReference type="InterPro" id="IPR013785">
    <property type="entry name" value="Aldolase_TIM"/>
</dbReference>
<comment type="subcellular location">
    <subcellularLocation>
        <location evidence="1 16">Mitochondrion inner membrane</location>
        <topology evidence="1 16">Single-pass membrane protein</topology>
    </subcellularLocation>
</comment>
<comment type="catalytic activity">
    <reaction evidence="15 16">
        <text>(S)-dihydroorotate + a quinone = orotate + a quinol</text>
        <dbReference type="Rhea" id="RHEA:30187"/>
        <dbReference type="ChEBI" id="CHEBI:24646"/>
        <dbReference type="ChEBI" id="CHEBI:30839"/>
        <dbReference type="ChEBI" id="CHEBI:30864"/>
        <dbReference type="ChEBI" id="CHEBI:132124"/>
        <dbReference type="EC" id="1.3.5.2"/>
    </reaction>
</comment>
<evidence type="ECO:0000259" key="17">
    <source>
        <dbReference type="Pfam" id="PF01180"/>
    </source>
</evidence>
<comment type="cofactor">
    <cofactor evidence="16">
        <name>FMN</name>
        <dbReference type="ChEBI" id="CHEBI:58210"/>
    </cofactor>
    <text evidence="16">Binds 1 FMN per subunit.</text>
</comment>
<dbReference type="EMBL" id="JAACXV010000086">
    <property type="protein sequence ID" value="KAF7283802.1"/>
    <property type="molecule type" value="Genomic_DNA"/>
</dbReference>
<dbReference type="EC" id="1.3.5.2" evidence="4 16"/>
<dbReference type="PANTHER" id="PTHR48109">
    <property type="entry name" value="DIHYDROOROTATE DEHYDROGENASE (QUINONE), MITOCHONDRIAL-RELATED"/>
    <property type="match status" value="1"/>
</dbReference>
<organism evidence="18 19">
    <name type="scientific">Rhynchophorus ferrugineus</name>
    <name type="common">Red palm weevil</name>
    <name type="synonym">Curculio ferrugineus</name>
    <dbReference type="NCBI Taxonomy" id="354439"/>
    <lineage>
        <taxon>Eukaryota</taxon>
        <taxon>Metazoa</taxon>
        <taxon>Ecdysozoa</taxon>
        <taxon>Arthropoda</taxon>
        <taxon>Hexapoda</taxon>
        <taxon>Insecta</taxon>
        <taxon>Pterygota</taxon>
        <taxon>Neoptera</taxon>
        <taxon>Endopterygota</taxon>
        <taxon>Coleoptera</taxon>
        <taxon>Polyphaga</taxon>
        <taxon>Cucujiformia</taxon>
        <taxon>Curculionidae</taxon>
        <taxon>Dryophthorinae</taxon>
        <taxon>Rhynchophorus</taxon>
    </lineage>
</organism>
<dbReference type="PROSITE" id="PS00911">
    <property type="entry name" value="DHODEHASE_1"/>
    <property type="match status" value="1"/>
</dbReference>
<dbReference type="Gene3D" id="3.20.20.70">
    <property type="entry name" value="Aldolase class I"/>
    <property type="match status" value="1"/>
</dbReference>
<dbReference type="GO" id="GO:0044205">
    <property type="term" value="P:'de novo' UMP biosynthetic process"/>
    <property type="evidence" value="ECO:0007669"/>
    <property type="project" value="UniProtKB-UniPathway"/>
</dbReference>
<evidence type="ECO:0000313" key="18">
    <source>
        <dbReference type="EMBL" id="KAF7283802.1"/>
    </source>
</evidence>
<keyword evidence="10" id="KW-0809">Transit peptide</keyword>
<evidence type="ECO:0000313" key="19">
    <source>
        <dbReference type="Proteomes" id="UP000625711"/>
    </source>
</evidence>
<dbReference type="PROSITE" id="PS00912">
    <property type="entry name" value="DHODEHASE_2"/>
    <property type="match status" value="1"/>
</dbReference>
<dbReference type="InterPro" id="IPR050074">
    <property type="entry name" value="DHO_dehydrogenase"/>
</dbReference>
<keyword evidence="9 16" id="KW-0999">Mitochondrion inner membrane</keyword>
<dbReference type="AlphaFoldDB" id="A0A834IMS9"/>
<comment type="pathway">
    <text evidence="2 16">Pyrimidine metabolism; UMP biosynthesis via de novo pathway; orotate from (S)-dihydroorotate (quinone route): step 1/1.</text>
</comment>
<evidence type="ECO:0000256" key="8">
    <source>
        <dbReference type="ARBA" id="ARBA00022692"/>
    </source>
</evidence>
<evidence type="ECO:0000256" key="9">
    <source>
        <dbReference type="ARBA" id="ARBA00022792"/>
    </source>
</evidence>
<dbReference type="Pfam" id="PF01180">
    <property type="entry name" value="DHO_dh"/>
    <property type="match status" value="1"/>
</dbReference>
<proteinExistence type="inferred from homology"/>
<dbReference type="OrthoDB" id="14784at2759"/>
<dbReference type="GO" id="GO:0106430">
    <property type="term" value="F:dihydroorotate dehydrogenase (quinone) activity"/>
    <property type="evidence" value="ECO:0007669"/>
    <property type="project" value="UniProtKB-EC"/>
</dbReference>
<evidence type="ECO:0000256" key="5">
    <source>
        <dbReference type="ARBA" id="ARBA00017599"/>
    </source>
</evidence>
<keyword evidence="12 16" id="KW-0560">Oxidoreductase</keyword>
<dbReference type="NCBIfam" id="TIGR01036">
    <property type="entry name" value="pyrD_sub2"/>
    <property type="match status" value="1"/>
</dbReference>
<dbReference type="NCBIfam" id="NF003652">
    <property type="entry name" value="PRK05286.2-5"/>
    <property type="match status" value="1"/>
</dbReference>
<keyword evidence="8" id="KW-0812">Transmembrane</keyword>
<evidence type="ECO:0000256" key="14">
    <source>
        <dbReference type="ARBA" id="ARBA00023136"/>
    </source>
</evidence>
<evidence type="ECO:0000256" key="7">
    <source>
        <dbReference type="ARBA" id="ARBA00022643"/>
    </source>
</evidence>
<dbReference type="PANTHER" id="PTHR48109:SF4">
    <property type="entry name" value="DIHYDROOROTATE DEHYDROGENASE (QUINONE), MITOCHONDRIAL"/>
    <property type="match status" value="1"/>
</dbReference>